<sequence length="117" mass="13573">MEKPRCSSRDICVIEVYAHPKNDSYLNPFVTLYQGEEKNIKDSEFTFDTKIALPATYEVKGEKKIIRVDSPEFPLKFFLEILTNAEKPESASVGLLRENKTDEDPIRYYCRQLKAGY</sequence>
<dbReference type="Proteomes" id="UP000265798">
    <property type="component" value="Unassembled WGS sequence"/>
</dbReference>
<dbReference type="AlphaFoldDB" id="A0A396Z126"/>
<dbReference type="EMBL" id="QHCT01000005">
    <property type="protein sequence ID" value="RHX87368.1"/>
    <property type="molecule type" value="Genomic_DNA"/>
</dbReference>
<name>A0A396Z126_9LEPT</name>
<gene>
    <name evidence="1" type="ORF">DLM75_17910</name>
</gene>
<accession>A0A396Z126</accession>
<evidence type="ECO:0000313" key="2">
    <source>
        <dbReference type="Proteomes" id="UP000265798"/>
    </source>
</evidence>
<proteinExistence type="predicted"/>
<reference evidence="2" key="1">
    <citation type="submission" date="2018-05" db="EMBL/GenBank/DDBJ databases">
        <title>Leptospira yasudae sp. nov. and Leptospira stimsonii sp. nov., two pathogenic species of the genus Leptospira isolated from environmental sources.</title>
        <authorList>
            <person name="Casanovas-Massana A."/>
            <person name="Hamond C."/>
            <person name="Santos L.A."/>
            <person name="Hacker K.P."/>
            <person name="Balassiano I."/>
            <person name="Medeiros M.A."/>
            <person name="Reis M.G."/>
            <person name="Ko A.I."/>
            <person name="Wunder E.A."/>
        </authorList>
    </citation>
    <scope>NUCLEOTIDE SEQUENCE [LARGE SCALE GENOMIC DNA]</scope>
    <source>
        <strain evidence="2">Yale</strain>
    </source>
</reference>
<dbReference type="OrthoDB" id="345838at2"/>
<comment type="caution">
    <text evidence="1">The sequence shown here is derived from an EMBL/GenBank/DDBJ whole genome shotgun (WGS) entry which is preliminary data.</text>
</comment>
<evidence type="ECO:0000313" key="1">
    <source>
        <dbReference type="EMBL" id="RHX87368.1"/>
    </source>
</evidence>
<dbReference type="RefSeq" id="WP_118969862.1">
    <property type="nucleotide sequence ID" value="NZ_QHCT01000005.1"/>
</dbReference>
<protein>
    <submittedName>
        <fullName evidence="1">Uncharacterized protein</fullName>
    </submittedName>
</protein>
<organism evidence="1 2">
    <name type="scientific">Leptospira stimsonii</name>
    <dbReference type="NCBI Taxonomy" id="2202203"/>
    <lineage>
        <taxon>Bacteria</taxon>
        <taxon>Pseudomonadati</taxon>
        <taxon>Spirochaetota</taxon>
        <taxon>Spirochaetia</taxon>
        <taxon>Leptospirales</taxon>
        <taxon>Leptospiraceae</taxon>
        <taxon>Leptospira</taxon>
    </lineage>
</organism>